<evidence type="ECO:0000259" key="4">
    <source>
        <dbReference type="PROSITE" id="PS50949"/>
    </source>
</evidence>
<protein>
    <submittedName>
        <fullName evidence="5">HTH-type transcriptional repressor YtrA</fullName>
    </submittedName>
</protein>
<keyword evidence="1" id="KW-0805">Transcription regulation</keyword>
<dbReference type="GO" id="GO:0003700">
    <property type="term" value="F:DNA-binding transcription factor activity"/>
    <property type="evidence" value="ECO:0007669"/>
    <property type="project" value="InterPro"/>
</dbReference>
<organism evidence="5 6">
    <name type="scientific">Lactiplantibacillus plantarum subsp. plantarum</name>
    <dbReference type="NCBI Taxonomy" id="337330"/>
    <lineage>
        <taxon>Bacteria</taxon>
        <taxon>Bacillati</taxon>
        <taxon>Bacillota</taxon>
        <taxon>Bacilli</taxon>
        <taxon>Lactobacillales</taxon>
        <taxon>Lactobacillaceae</taxon>
        <taxon>Lactiplantibacillus</taxon>
    </lineage>
</organism>
<dbReference type="PROSITE" id="PS50949">
    <property type="entry name" value="HTH_GNTR"/>
    <property type="match status" value="1"/>
</dbReference>
<dbReference type="InterPro" id="IPR000524">
    <property type="entry name" value="Tscrpt_reg_HTH_GntR"/>
</dbReference>
<accession>A0A2S3U6Q5</accession>
<reference evidence="5 6" key="1">
    <citation type="submission" date="2017-06" db="EMBL/GenBank/DDBJ databases">
        <title>Genome sequence of Lactobacillus plantarum subsp. plantarum strain SRCM101258.</title>
        <authorList>
            <person name="Cho S.H."/>
        </authorList>
    </citation>
    <scope>NUCLEOTIDE SEQUENCE [LARGE SCALE GENOMIC DNA]</scope>
    <source>
        <strain evidence="5 6">SRCM101258</strain>
    </source>
</reference>
<dbReference type="SUPFAM" id="SSF46785">
    <property type="entry name" value="Winged helix' DNA-binding domain"/>
    <property type="match status" value="1"/>
</dbReference>
<gene>
    <name evidence="5" type="ORF">S101258_01316</name>
</gene>
<keyword evidence="3" id="KW-0804">Transcription</keyword>
<evidence type="ECO:0000256" key="3">
    <source>
        <dbReference type="ARBA" id="ARBA00023163"/>
    </source>
</evidence>
<dbReference type="InterPro" id="IPR036390">
    <property type="entry name" value="WH_DNA-bd_sf"/>
</dbReference>
<evidence type="ECO:0000256" key="2">
    <source>
        <dbReference type="ARBA" id="ARBA00023125"/>
    </source>
</evidence>
<comment type="caution">
    <text evidence="5">The sequence shown here is derived from an EMBL/GenBank/DDBJ whole genome shotgun (WGS) entry which is preliminary data.</text>
</comment>
<dbReference type="PANTHER" id="PTHR38445:SF7">
    <property type="entry name" value="GNTR-FAMILY TRANSCRIPTIONAL REGULATOR"/>
    <property type="match status" value="1"/>
</dbReference>
<dbReference type="AlphaFoldDB" id="A0A2S3U6Q5"/>
<dbReference type="PANTHER" id="PTHR38445">
    <property type="entry name" value="HTH-TYPE TRANSCRIPTIONAL REPRESSOR YTRA"/>
    <property type="match status" value="1"/>
</dbReference>
<dbReference type="GO" id="GO:0003677">
    <property type="term" value="F:DNA binding"/>
    <property type="evidence" value="ECO:0007669"/>
    <property type="project" value="UniProtKB-KW"/>
</dbReference>
<proteinExistence type="predicted"/>
<evidence type="ECO:0000313" key="5">
    <source>
        <dbReference type="EMBL" id="POD85823.1"/>
    </source>
</evidence>
<dbReference type="EMBL" id="NKCZ01000093">
    <property type="protein sequence ID" value="POD85823.1"/>
    <property type="molecule type" value="Genomic_DNA"/>
</dbReference>
<evidence type="ECO:0000256" key="1">
    <source>
        <dbReference type="ARBA" id="ARBA00023015"/>
    </source>
</evidence>
<dbReference type="InterPro" id="IPR036388">
    <property type="entry name" value="WH-like_DNA-bd_sf"/>
</dbReference>
<feature type="domain" description="HTH gntR-type" evidence="4">
    <location>
        <begin position="8"/>
        <end position="76"/>
    </location>
</feature>
<dbReference type="Gene3D" id="1.10.10.10">
    <property type="entry name" value="Winged helix-like DNA-binding domain superfamily/Winged helix DNA-binding domain"/>
    <property type="match status" value="1"/>
</dbReference>
<dbReference type="SMART" id="SM00345">
    <property type="entry name" value="HTH_GNTR"/>
    <property type="match status" value="1"/>
</dbReference>
<evidence type="ECO:0000313" key="6">
    <source>
        <dbReference type="Proteomes" id="UP000236990"/>
    </source>
</evidence>
<keyword evidence="2" id="KW-0238">DNA-binding</keyword>
<dbReference type="CDD" id="cd07377">
    <property type="entry name" value="WHTH_GntR"/>
    <property type="match status" value="1"/>
</dbReference>
<dbReference type="Pfam" id="PF00392">
    <property type="entry name" value="GntR"/>
    <property type="match status" value="1"/>
</dbReference>
<dbReference type="Proteomes" id="UP000236990">
    <property type="component" value="Unassembled WGS sequence"/>
</dbReference>
<name>A0A2S3U6Q5_LACPN</name>
<sequence length="130" mass="14549">MPFATNGAPYYEQLVMQIKQQIVQEVLRPGDQLPSIRAMASEMHLNPNTVSKAYQILEHQRAVYTVKGRGTFVSESSQIATDSNAVDDLQTRLQSLFNGRNTILGISAQQVQAWVTTAYQKGESRDEYPS</sequence>